<name>Q4K8C8_PSEF5</name>
<organism evidence="1 2">
    <name type="scientific">Pseudomonas fluorescens (strain ATCC BAA-477 / NRRL B-23932 / Pf-5)</name>
    <dbReference type="NCBI Taxonomy" id="220664"/>
    <lineage>
        <taxon>Bacteria</taxon>
        <taxon>Pseudomonadati</taxon>
        <taxon>Pseudomonadota</taxon>
        <taxon>Gammaproteobacteria</taxon>
        <taxon>Pseudomonadales</taxon>
        <taxon>Pseudomonadaceae</taxon>
        <taxon>Pseudomonas</taxon>
    </lineage>
</organism>
<evidence type="ECO:0000313" key="2">
    <source>
        <dbReference type="Proteomes" id="UP000008540"/>
    </source>
</evidence>
<dbReference type="HOGENOM" id="CLU_123882_0_1_6"/>
<dbReference type="eggNOG" id="ENOG5032V95">
    <property type="taxonomic scope" value="Bacteria"/>
</dbReference>
<gene>
    <name evidence="1" type="ordered locus">PFL_4417</name>
</gene>
<evidence type="ECO:0000313" key="1">
    <source>
        <dbReference type="EMBL" id="AAY93668.1"/>
    </source>
</evidence>
<protein>
    <submittedName>
        <fullName evidence="1">Uncharacterized protein</fullName>
    </submittedName>
</protein>
<accession>Q4K8C8</accession>
<dbReference type="STRING" id="220664.PFL_4417"/>
<sequence>MLPSALQVSPAISRFEGFMGIAASELCRYVIRPTLMYLGSHSKTAEVLLLGIAASQSALGSALHDRRGHGLYRITELRHQALWDQYLALDPERASLVRGLASQHAFLSGPHLELTVNLRYATAIAWLLVEEQHTPLPAADDLLGMARIWRKTFQPQGRLRDFACAWQTCIAPLNQVAC</sequence>
<proteinExistence type="predicted"/>
<dbReference type="EMBL" id="CP000076">
    <property type="protein sequence ID" value="AAY93668.1"/>
    <property type="molecule type" value="Genomic_DNA"/>
</dbReference>
<dbReference type="KEGG" id="pfl:PFL_4417"/>
<dbReference type="Proteomes" id="UP000008540">
    <property type="component" value="Chromosome"/>
</dbReference>
<reference evidence="1 2" key="1">
    <citation type="journal article" date="2005" name="Nat. Biotechnol.">
        <title>Complete genome sequence of the plant commensal Pseudomonas fluorescens Pf-5.</title>
        <authorList>
            <person name="Paulsen I.T."/>
            <person name="Press C.M."/>
            <person name="Ravel J."/>
            <person name="Kobayashi D.Y."/>
            <person name="Myers G.S."/>
            <person name="Mavrodi D.V."/>
            <person name="DeBoy R.T."/>
            <person name="Seshadri R."/>
            <person name="Ren Q."/>
            <person name="Madupu R."/>
            <person name="Dodson R.J."/>
            <person name="Durkin A.S."/>
            <person name="Brinkac L.M."/>
            <person name="Daugherty S.C."/>
            <person name="Sullivan S.A."/>
            <person name="Rosovitz M.J."/>
            <person name="Gwinn M.L."/>
            <person name="Zhou L."/>
            <person name="Schneider D.J."/>
            <person name="Cartinhour S.W."/>
            <person name="Nelson W.C."/>
            <person name="Weidman J."/>
            <person name="Watkins K."/>
            <person name="Tran K."/>
            <person name="Khouri H."/>
            <person name="Pierson E.A."/>
            <person name="Pierson L.S.III."/>
            <person name="Thomashow L.S."/>
            <person name="Loper J.E."/>
        </authorList>
    </citation>
    <scope>NUCLEOTIDE SEQUENCE [LARGE SCALE GENOMIC DNA]</scope>
    <source>
        <strain evidence="2">ATCC BAA-477 / NRRL B-23932 / Pf-5</strain>
    </source>
</reference>
<dbReference type="AlphaFoldDB" id="Q4K8C8"/>